<feature type="domain" description="PAS" evidence="1">
    <location>
        <begin position="400"/>
        <end position="467"/>
    </location>
</feature>
<dbReference type="SUPFAM" id="SSF55785">
    <property type="entry name" value="PYP-like sensor domain (PAS domain)"/>
    <property type="match status" value="2"/>
</dbReference>
<evidence type="ECO:0000259" key="1">
    <source>
        <dbReference type="SMART" id="SM00091"/>
    </source>
</evidence>
<dbReference type="Proteomes" id="UP000285710">
    <property type="component" value="Unassembled WGS sequence"/>
</dbReference>
<reference evidence="2 3" key="1">
    <citation type="submission" date="2019-01" db="EMBL/GenBank/DDBJ databases">
        <title>Sinorhodobacter populi sp. nov. isolated from the symptomatic bark tissue of Populus euramericana canker.</title>
        <authorList>
            <person name="Xu G."/>
        </authorList>
    </citation>
    <scope>NUCLEOTIDE SEQUENCE [LARGE SCALE GENOMIC DNA]</scope>
    <source>
        <strain evidence="2 3">2D-5</strain>
    </source>
</reference>
<dbReference type="RefSeq" id="WP_128270071.1">
    <property type="nucleotide sequence ID" value="NZ_SAUW01000013.1"/>
</dbReference>
<keyword evidence="3" id="KW-1185">Reference proteome</keyword>
<comment type="caution">
    <text evidence="2">The sequence shown here is derived from an EMBL/GenBank/DDBJ whole genome shotgun (WGS) entry which is preliminary data.</text>
</comment>
<protein>
    <recommendedName>
        <fullName evidence="1">PAS domain-containing protein</fullName>
    </recommendedName>
</protein>
<evidence type="ECO:0000313" key="2">
    <source>
        <dbReference type="EMBL" id="RWR09937.1"/>
    </source>
</evidence>
<reference evidence="2 3" key="2">
    <citation type="submission" date="2019-01" db="EMBL/GenBank/DDBJ databases">
        <authorList>
            <person name="Li Y."/>
        </authorList>
    </citation>
    <scope>NUCLEOTIDE SEQUENCE [LARGE SCALE GENOMIC DNA]</scope>
    <source>
        <strain evidence="2 3">2D-5</strain>
    </source>
</reference>
<dbReference type="InterPro" id="IPR000014">
    <property type="entry name" value="PAS"/>
</dbReference>
<feature type="domain" description="PAS" evidence="1">
    <location>
        <begin position="159"/>
        <end position="223"/>
    </location>
</feature>
<dbReference type="InterPro" id="IPR035965">
    <property type="entry name" value="PAS-like_dom_sf"/>
</dbReference>
<evidence type="ECO:0000313" key="3">
    <source>
        <dbReference type="Proteomes" id="UP000285710"/>
    </source>
</evidence>
<dbReference type="SMART" id="SM00091">
    <property type="entry name" value="PAS"/>
    <property type="match status" value="3"/>
</dbReference>
<proteinExistence type="predicted"/>
<gene>
    <name evidence="2" type="ORF">D2T33_13145</name>
</gene>
<dbReference type="Pfam" id="PF12860">
    <property type="entry name" value="PAS_7"/>
    <property type="match status" value="1"/>
</dbReference>
<accession>A0A443IRH8</accession>
<dbReference type="Gene3D" id="3.30.450.20">
    <property type="entry name" value="PAS domain"/>
    <property type="match status" value="1"/>
</dbReference>
<name>A0A443IRH8_9RHOB</name>
<dbReference type="AlphaFoldDB" id="A0A443IRH8"/>
<organism evidence="2 3">
    <name type="scientific">Paenirhodobacter populi</name>
    <dbReference type="NCBI Taxonomy" id="2306993"/>
    <lineage>
        <taxon>Bacteria</taxon>
        <taxon>Pseudomonadati</taxon>
        <taxon>Pseudomonadota</taxon>
        <taxon>Alphaproteobacteria</taxon>
        <taxon>Rhodobacterales</taxon>
        <taxon>Rhodobacter group</taxon>
        <taxon>Paenirhodobacter</taxon>
    </lineage>
</organism>
<feature type="domain" description="PAS" evidence="1">
    <location>
        <begin position="270"/>
        <end position="337"/>
    </location>
</feature>
<dbReference type="EMBL" id="SAUW01000013">
    <property type="protein sequence ID" value="RWR09937.1"/>
    <property type="molecule type" value="Genomic_DNA"/>
</dbReference>
<sequence>MQFDWFQAVLIILSSAGAAVLALVFSARLVDPRTVRKGGDAVPGPEPAVFLFQGKRLLDTTGPGRSLLETATMAGDDWSRLLSFVGPRFPEFEGAVPTLADRRDPLVLTAAAEGRRHPVQLRAEDVNGAIRITILDPEAEGHGRAVDALSFLAMEDELELMRRTLDCLPALVWREAEDGEVIWANRAYLAQCDADDVAGEDTFTWPLPRLFPPTRDGDAPHRARITRAGVQQPDHWFERHCFPLAQGRLQFAFAADATVKAEQSLHGFVQTLSKTFADLPIGLGVFDRQRKLQLFNPALIELTQLHAEFLIGRPSLHSFLDRLREARMVPEPKDYRSWRLQMTELEKAAAAGFHSETWNLPGGQTYRVTGRPHPDGAVAFLFEDITTEMTLTRRFRAEMALGQDALDQMQEAVAVFRASGDLAFSNRRYDDLWGVEPATSLSRITLRDSVRLWEEGCGPSPIWEALSAASPAGARGSLRLPDGRMLECHARPIGAGALLVGFQPAAATTVLEEAGGTDLLHRA</sequence>